<organism evidence="1 2">
    <name type="scientific">Phormidium pseudopriestleyi FRX01</name>
    <dbReference type="NCBI Taxonomy" id="1759528"/>
    <lineage>
        <taxon>Bacteria</taxon>
        <taxon>Bacillati</taxon>
        <taxon>Cyanobacteriota</taxon>
        <taxon>Cyanophyceae</taxon>
        <taxon>Oscillatoriophycideae</taxon>
        <taxon>Oscillatoriales</taxon>
        <taxon>Oscillatoriaceae</taxon>
        <taxon>Phormidium</taxon>
    </lineage>
</organism>
<keyword evidence="2" id="KW-1185">Reference proteome</keyword>
<keyword evidence="1" id="KW-0067">ATP-binding</keyword>
<dbReference type="NCBIfam" id="NF047703">
    <property type="entry name" value="slr1658_superfam"/>
    <property type="match status" value="1"/>
</dbReference>
<protein>
    <submittedName>
        <fullName evidence="1">ATP-binding protein</fullName>
    </submittedName>
</protein>
<dbReference type="InterPro" id="IPR058084">
    <property type="entry name" value="Slr1658-like"/>
</dbReference>
<gene>
    <name evidence="1" type="ORF">J0895_07035</name>
</gene>
<comment type="caution">
    <text evidence="1">The sequence shown here is derived from an EMBL/GenBank/DDBJ whole genome shotgun (WGS) entry which is preliminary data.</text>
</comment>
<accession>A0ABS3FPP7</accession>
<proteinExistence type="predicted"/>
<dbReference type="EMBL" id="JAFLQW010000193">
    <property type="protein sequence ID" value="MBO0348857.1"/>
    <property type="molecule type" value="Genomic_DNA"/>
</dbReference>
<keyword evidence="1" id="KW-0547">Nucleotide-binding</keyword>
<dbReference type="RefSeq" id="WP_207087397.1">
    <property type="nucleotide sequence ID" value="NZ_JAFLQW010000193.1"/>
</dbReference>
<dbReference type="Pfam" id="PF19788">
    <property type="entry name" value="DUF6272"/>
    <property type="match status" value="1"/>
</dbReference>
<dbReference type="InterPro" id="IPR046239">
    <property type="entry name" value="DUF6272"/>
</dbReference>
<reference evidence="1 2" key="1">
    <citation type="submission" date="2021-03" db="EMBL/GenBank/DDBJ databases">
        <title>Metabolic Capacity of the Antarctic Cyanobacterium Phormidium pseudopriestleyi that Sustains Oxygenic Photosynthesis in the Presence of Hydrogen Sulfide.</title>
        <authorList>
            <person name="Lumian J.E."/>
            <person name="Jungblut A.D."/>
            <person name="Dillon M.L."/>
            <person name="Hawes I."/>
            <person name="Doran P.T."/>
            <person name="Mackey T.J."/>
            <person name="Dick G.J."/>
            <person name="Grettenberger C.L."/>
            <person name="Sumner D.Y."/>
        </authorList>
    </citation>
    <scope>NUCLEOTIDE SEQUENCE [LARGE SCALE GENOMIC DNA]</scope>
    <source>
        <strain evidence="1 2">FRX01</strain>
    </source>
</reference>
<name>A0ABS3FPP7_9CYAN</name>
<dbReference type="GO" id="GO:0005524">
    <property type="term" value="F:ATP binding"/>
    <property type="evidence" value="ECO:0007669"/>
    <property type="project" value="UniProtKB-KW"/>
</dbReference>
<evidence type="ECO:0000313" key="1">
    <source>
        <dbReference type="EMBL" id="MBO0348857.1"/>
    </source>
</evidence>
<evidence type="ECO:0000313" key="2">
    <source>
        <dbReference type="Proteomes" id="UP000664844"/>
    </source>
</evidence>
<dbReference type="Proteomes" id="UP000664844">
    <property type="component" value="Unassembled WGS sequence"/>
</dbReference>
<sequence>MTEIFGDFIENLPSGTEYLILGFSPASIPLKQRWRNNGLSADFLADYLATFFPSSDETASYPDKKAEIQCAVSYIANELLENAMKFSVETQGYPISIQLHLNSERIIFVTTNSMSPEKMGEFQEFLQELTTEDPLELYIKIVENNALEDGSNRSGLGFLTMINNYGAKMGWKFQDMNGEQKAIAVTTMVQLLL</sequence>